<feature type="compositionally biased region" description="Basic residues" evidence="1">
    <location>
        <begin position="142"/>
        <end position="153"/>
    </location>
</feature>
<feature type="region of interest" description="Disordered" evidence="1">
    <location>
        <begin position="80"/>
        <end position="153"/>
    </location>
</feature>
<feature type="compositionally biased region" description="Basic and acidic residues" evidence="1">
    <location>
        <begin position="118"/>
        <end position="141"/>
    </location>
</feature>
<dbReference type="RefSeq" id="XP_046054014.1">
    <property type="nucleotide sequence ID" value="XM_046189682.1"/>
</dbReference>
<evidence type="ECO:0000256" key="1">
    <source>
        <dbReference type="SAM" id="MobiDB-lite"/>
    </source>
</evidence>
<organism evidence="2 3">
    <name type="scientific">Fusarium redolens</name>
    <dbReference type="NCBI Taxonomy" id="48865"/>
    <lineage>
        <taxon>Eukaryota</taxon>
        <taxon>Fungi</taxon>
        <taxon>Dikarya</taxon>
        <taxon>Ascomycota</taxon>
        <taxon>Pezizomycotina</taxon>
        <taxon>Sordariomycetes</taxon>
        <taxon>Hypocreomycetidae</taxon>
        <taxon>Hypocreales</taxon>
        <taxon>Nectriaceae</taxon>
        <taxon>Fusarium</taxon>
        <taxon>Fusarium redolens species complex</taxon>
    </lineage>
</organism>
<keyword evidence="3" id="KW-1185">Reference proteome</keyword>
<dbReference type="Proteomes" id="UP000720189">
    <property type="component" value="Unassembled WGS sequence"/>
</dbReference>
<dbReference type="OrthoDB" id="5098157at2759"/>
<sequence>MAQGIADIGDCLRMPYLIGATQTQFYQTYQEETFGTCHIFDRPDICWETESLKSLSEWGCDPGGPCCTCDCDCRPAPKSNAQPGEYFRTSQDNTAASYGNDKTSSSTHRMSKRYTGRGNKEDRKQGVHKDKKEKNKGDGSKNNKRGTSKRRSH</sequence>
<proteinExistence type="predicted"/>
<protein>
    <submittedName>
        <fullName evidence="2">Uncharacterized protein</fullName>
    </submittedName>
</protein>
<comment type="caution">
    <text evidence="2">The sequence shown here is derived from an EMBL/GenBank/DDBJ whole genome shotgun (WGS) entry which is preliminary data.</text>
</comment>
<name>A0A9P9HWU1_FUSRE</name>
<evidence type="ECO:0000313" key="2">
    <source>
        <dbReference type="EMBL" id="KAH7265279.1"/>
    </source>
</evidence>
<accession>A0A9P9HWU1</accession>
<evidence type="ECO:0000313" key="3">
    <source>
        <dbReference type="Proteomes" id="UP000720189"/>
    </source>
</evidence>
<dbReference type="EMBL" id="JAGMUX010000003">
    <property type="protein sequence ID" value="KAH7265279.1"/>
    <property type="molecule type" value="Genomic_DNA"/>
</dbReference>
<reference evidence="2" key="1">
    <citation type="journal article" date="2021" name="Nat. Commun.">
        <title>Genetic determinants of endophytism in the Arabidopsis root mycobiome.</title>
        <authorList>
            <person name="Mesny F."/>
            <person name="Miyauchi S."/>
            <person name="Thiergart T."/>
            <person name="Pickel B."/>
            <person name="Atanasova L."/>
            <person name="Karlsson M."/>
            <person name="Huettel B."/>
            <person name="Barry K.W."/>
            <person name="Haridas S."/>
            <person name="Chen C."/>
            <person name="Bauer D."/>
            <person name="Andreopoulos W."/>
            <person name="Pangilinan J."/>
            <person name="LaButti K."/>
            <person name="Riley R."/>
            <person name="Lipzen A."/>
            <person name="Clum A."/>
            <person name="Drula E."/>
            <person name="Henrissat B."/>
            <person name="Kohler A."/>
            <person name="Grigoriev I.V."/>
            <person name="Martin F.M."/>
            <person name="Hacquard S."/>
        </authorList>
    </citation>
    <scope>NUCLEOTIDE SEQUENCE</scope>
    <source>
        <strain evidence="2">MPI-CAGE-AT-0023</strain>
    </source>
</reference>
<dbReference type="AlphaFoldDB" id="A0A9P9HWU1"/>
<feature type="compositionally biased region" description="Polar residues" evidence="1">
    <location>
        <begin position="88"/>
        <end position="108"/>
    </location>
</feature>
<dbReference type="GeneID" id="70219636"/>
<gene>
    <name evidence="2" type="ORF">BKA55DRAFT_535215</name>
</gene>